<keyword evidence="6 8" id="KW-0238">DNA-binding</keyword>
<evidence type="ECO:0000256" key="1">
    <source>
        <dbReference type="ARBA" id="ARBA00005755"/>
    </source>
</evidence>
<comment type="catalytic activity">
    <reaction evidence="7 8">
        <text>DNA(n) + a 2'-deoxyribonucleoside 5'-triphosphate = DNA(n+1) + diphosphate</text>
        <dbReference type="Rhea" id="RHEA:22508"/>
        <dbReference type="Rhea" id="RHEA-COMP:17339"/>
        <dbReference type="Rhea" id="RHEA-COMP:17340"/>
        <dbReference type="ChEBI" id="CHEBI:33019"/>
        <dbReference type="ChEBI" id="CHEBI:61560"/>
        <dbReference type="ChEBI" id="CHEBI:173112"/>
        <dbReference type="EC" id="2.7.7.7"/>
    </reaction>
</comment>
<dbReference type="GO" id="GO:0006260">
    <property type="term" value="P:DNA replication"/>
    <property type="evidence" value="ECO:0007669"/>
    <property type="project" value="UniProtKB-KW"/>
</dbReference>
<evidence type="ECO:0000256" key="6">
    <source>
        <dbReference type="ARBA" id="ARBA00023125"/>
    </source>
</evidence>
<dbReference type="InterPro" id="IPR017964">
    <property type="entry name" value="DNA-dir_DNA_pol_B_CS"/>
</dbReference>
<name>A0AB40AUT4_DIOCR</name>
<dbReference type="InterPro" id="IPR006172">
    <property type="entry name" value="DNA-dir_DNA_pol_B"/>
</dbReference>
<dbReference type="Gene3D" id="1.10.287.690">
    <property type="entry name" value="Helix hairpin bin"/>
    <property type="match status" value="1"/>
</dbReference>
<dbReference type="SUPFAM" id="SSF53098">
    <property type="entry name" value="Ribonuclease H-like"/>
    <property type="match status" value="1"/>
</dbReference>
<sequence>MVGDIETLLIDGVHKPYARRSLDGSSNEKIEDLMAMAMIARKEKKTLTIYFHNFSRFDGIILLRHLACNHQNYKVKPLMRNNNLYEVTVYSGKKLLFRFRDSLNLLPGKLSSLAANLCPELGEKGCIDHKSVSLTNLLSLKDRLLSYMKQDIHLLGGVMRKCQGIYWEHYSIDIVSKLTLSSLSLSIYRMKYYDECNWPIHIPNQNEDNFIRRGYYGGHTDAFKPIGSNLFYYDVNSLYPFVMKEYPMPGGVPVWHGNLNGKDLDSIFGFIEAYVVCPKTIKKPFLPYRDQNDTLIFPTGEFIGVYYSEELKYARDLGYTVIPISGYLFEKMESPFRDFVSDLFQNRLEAKKKGNDALSYVYKLIMNTLYGRFGINPKSTITEICSEERYFDLIRHSDLIFGDRLSETYYIVSYHINTGKSTDYWVPPKNAAVQLAAAITASARIYMYPFISREDCYYTDTDSVVLGHQLPSDVISSSDLGKFKLEDEIKMGYFLAPKSYGYYNIEGQFIFKFKGPAKNQIEPSFFEQLYLDPTREILVQAEFPFRINKHTLNIFKKDSFVKVGIKLGNKRCEVFHGDVWVDTEPIHITDLSCLDHSSKLIISQLKEKCLQLNKEITNLNYKLSQKEREIEERKKDIQSQFDPSR</sequence>
<dbReference type="Gene3D" id="3.30.420.10">
    <property type="entry name" value="Ribonuclease H-like superfamily/Ribonuclease H"/>
    <property type="match status" value="1"/>
</dbReference>
<dbReference type="Proteomes" id="UP001515500">
    <property type="component" value="Unplaced"/>
</dbReference>
<evidence type="ECO:0000313" key="12">
    <source>
        <dbReference type="RefSeq" id="XP_039118890.1"/>
    </source>
</evidence>
<protein>
    <recommendedName>
        <fullName evidence="8">DNA polymerase</fullName>
        <ecNumber evidence="8">2.7.7.7</ecNumber>
    </recommendedName>
</protein>
<dbReference type="Pfam" id="PF03175">
    <property type="entry name" value="DNA_pol_B_2"/>
    <property type="match status" value="2"/>
</dbReference>
<evidence type="ECO:0000256" key="2">
    <source>
        <dbReference type="ARBA" id="ARBA00022679"/>
    </source>
</evidence>
<proteinExistence type="inferred from homology"/>
<dbReference type="InterPro" id="IPR043502">
    <property type="entry name" value="DNA/RNA_pol_sf"/>
</dbReference>
<gene>
    <name evidence="12" type="primary">LOC120255046</name>
</gene>
<dbReference type="Gene3D" id="3.90.1600.10">
    <property type="entry name" value="Palm domain of DNA polymerase"/>
    <property type="match status" value="2"/>
</dbReference>
<keyword evidence="5 8" id="KW-0239">DNA-directed DNA polymerase</keyword>
<reference evidence="12" key="1">
    <citation type="submission" date="2025-08" db="UniProtKB">
        <authorList>
            <consortium name="RefSeq"/>
        </authorList>
    </citation>
    <scope>IDENTIFICATION</scope>
</reference>
<dbReference type="PROSITE" id="PS00116">
    <property type="entry name" value="DNA_POLYMERASE_B"/>
    <property type="match status" value="1"/>
</dbReference>
<dbReference type="GO" id="GO:0003677">
    <property type="term" value="F:DNA binding"/>
    <property type="evidence" value="ECO:0007669"/>
    <property type="project" value="UniProtKB-KW"/>
</dbReference>
<dbReference type="AlphaFoldDB" id="A0AB40AUT4"/>
<dbReference type="PRINTS" id="PR00106">
    <property type="entry name" value="DNAPOLB"/>
</dbReference>
<dbReference type="PANTHER" id="PTHR33568">
    <property type="entry name" value="DNA POLYMERASE"/>
    <property type="match status" value="1"/>
</dbReference>
<evidence type="ECO:0000256" key="8">
    <source>
        <dbReference type="RuleBase" id="RU000442"/>
    </source>
</evidence>
<dbReference type="InterPro" id="IPR004868">
    <property type="entry name" value="DNA-dir_DNA_pol_B_mt/vir"/>
</dbReference>
<dbReference type="SUPFAM" id="SSF56672">
    <property type="entry name" value="DNA/RNA polymerases"/>
    <property type="match status" value="1"/>
</dbReference>
<accession>A0AB40AUT4</accession>
<dbReference type="InterPro" id="IPR012337">
    <property type="entry name" value="RNaseH-like_sf"/>
</dbReference>
<dbReference type="SMART" id="SM00486">
    <property type="entry name" value="POLBc"/>
    <property type="match status" value="1"/>
</dbReference>
<evidence type="ECO:0000259" key="10">
    <source>
        <dbReference type="Pfam" id="PF03175"/>
    </source>
</evidence>
<keyword evidence="4 8" id="KW-0235">DNA replication</keyword>
<evidence type="ECO:0000313" key="11">
    <source>
        <dbReference type="Proteomes" id="UP001515500"/>
    </source>
</evidence>
<dbReference type="GeneID" id="120255046"/>
<evidence type="ECO:0000256" key="9">
    <source>
        <dbReference type="SAM" id="Coils"/>
    </source>
</evidence>
<evidence type="ECO:0000256" key="4">
    <source>
        <dbReference type="ARBA" id="ARBA00022705"/>
    </source>
</evidence>
<feature type="coiled-coil region" evidence="9">
    <location>
        <begin position="602"/>
        <end position="636"/>
    </location>
</feature>
<feature type="domain" description="DNA-directed DNA polymerase family B mitochondria/virus" evidence="10">
    <location>
        <begin position="140"/>
        <end position="454"/>
    </location>
</feature>
<dbReference type="EC" id="2.7.7.7" evidence="8"/>
<keyword evidence="9" id="KW-0175">Coiled coil</keyword>
<dbReference type="GO" id="GO:0000166">
    <property type="term" value="F:nucleotide binding"/>
    <property type="evidence" value="ECO:0007669"/>
    <property type="project" value="InterPro"/>
</dbReference>
<dbReference type="RefSeq" id="XP_039118890.1">
    <property type="nucleotide sequence ID" value="XM_039262956.1"/>
</dbReference>
<comment type="similarity">
    <text evidence="1 8">Belongs to the DNA polymerase type-B family.</text>
</comment>
<organism evidence="11 12">
    <name type="scientific">Dioscorea cayennensis subsp. rotundata</name>
    <name type="common">White Guinea yam</name>
    <name type="synonym">Dioscorea rotundata</name>
    <dbReference type="NCBI Taxonomy" id="55577"/>
    <lineage>
        <taxon>Eukaryota</taxon>
        <taxon>Viridiplantae</taxon>
        <taxon>Streptophyta</taxon>
        <taxon>Embryophyta</taxon>
        <taxon>Tracheophyta</taxon>
        <taxon>Spermatophyta</taxon>
        <taxon>Magnoliopsida</taxon>
        <taxon>Liliopsida</taxon>
        <taxon>Dioscoreales</taxon>
        <taxon>Dioscoreaceae</taxon>
        <taxon>Dioscorea</taxon>
    </lineage>
</organism>
<evidence type="ECO:0000256" key="7">
    <source>
        <dbReference type="ARBA" id="ARBA00049244"/>
    </source>
</evidence>
<feature type="domain" description="DNA-directed DNA polymerase family B mitochondria/virus" evidence="10">
    <location>
        <begin position="44"/>
        <end position="133"/>
    </location>
</feature>
<dbReference type="PANTHER" id="PTHR33568:SF3">
    <property type="entry name" value="DNA-DIRECTED DNA POLYMERASE"/>
    <property type="match status" value="1"/>
</dbReference>
<dbReference type="InterPro" id="IPR036397">
    <property type="entry name" value="RNaseH_sf"/>
</dbReference>
<dbReference type="InterPro" id="IPR023211">
    <property type="entry name" value="DNA_pol_palm_dom_sf"/>
</dbReference>
<keyword evidence="2 8" id="KW-0808">Transferase</keyword>
<keyword evidence="3 8" id="KW-0548">Nucleotidyltransferase</keyword>
<keyword evidence="11" id="KW-1185">Reference proteome</keyword>
<dbReference type="GO" id="GO:0003887">
    <property type="term" value="F:DNA-directed DNA polymerase activity"/>
    <property type="evidence" value="ECO:0007669"/>
    <property type="project" value="UniProtKB-KW"/>
</dbReference>
<evidence type="ECO:0000256" key="5">
    <source>
        <dbReference type="ARBA" id="ARBA00022932"/>
    </source>
</evidence>
<evidence type="ECO:0000256" key="3">
    <source>
        <dbReference type="ARBA" id="ARBA00022695"/>
    </source>
</evidence>